<sequence>MKMQITENLDVDVDARVWSCHHCGAALGAAEANYKESCLVAARDPEEIWQPHVREEVTFSYHRDWCRIVEFYCPGCGWLIEVEVLPPGHPITHDIELDLDGLREPQKGAH</sequence>
<reference evidence="1 2" key="1">
    <citation type="submission" date="2024-09" db="EMBL/GenBank/DDBJ databases">
        <title>The Natural Products Discovery Center: Release of the First 8490 Sequenced Strains for Exploring Actinobacteria Biosynthetic Diversity.</title>
        <authorList>
            <person name="Kalkreuter E."/>
            <person name="Kautsar S.A."/>
            <person name="Yang D."/>
            <person name="Bader C.D."/>
            <person name="Teijaro C.N."/>
            <person name="Fluegel L."/>
            <person name="Davis C.M."/>
            <person name="Simpson J.R."/>
            <person name="Lauterbach L."/>
            <person name="Steele A.D."/>
            <person name="Gui C."/>
            <person name="Meng S."/>
            <person name="Li G."/>
            <person name="Viehrig K."/>
            <person name="Ye F."/>
            <person name="Su P."/>
            <person name="Kiefer A.F."/>
            <person name="Nichols A."/>
            <person name="Cepeda A.J."/>
            <person name="Yan W."/>
            <person name="Fan B."/>
            <person name="Jiang Y."/>
            <person name="Adhikari A."/>
            <person name="Zheng C.-J."/>
            <person name="Schuster L."/>
            <person name="Cowan T.M."/>
            <person name="Smanski M.J."/>
            <person name="Chevrette M.G."/>
            <person name="De Carvalho L.P.S."/>
            <person name="Shen B."/>
        </authorList>
    </citation>
    <scope>NUCLEOTIDE SEQUENCE [LARGE SCALE GENOMIC DNA]</scope>
    <source>
        <strain evidence="1 2">NPDC060353</strain>
    </source>
</reference>
<organism evidence="1 2">
    <name type="scientific">Prauserella salsuginis</name>
    <dbReference type="NCBI Taxonomy" id="387889"/>
    <lineage>
        <taxon>Bacteria</taxon>
        <taxon>Bacillati</taxon>
        <taxon>Actinomycetota</taxon>
        <taxon>Actinomycetes</taxon>
        <taxon>Pseudonocardiales</taxon>
        <taxon>Pseudonocardiaceae</taxon>
        <taxon>Prauserella</taxon>
        <taxon>Prauserella salsuginis group</taxon>
    </lineage>
</organism>
<accession>A0ABW6G0S5</accession>
<gene>
    <name evidence="1" type="ORF">ACFWGY_05550</name>
</gene>
<evidence type="ECO:0000313" key="2">
    <source>
        <dbReference type="Proteomes" id="UP001598673"/>
    </source>
</evidence>
<protein>
    <submittedName>
        <fullName evidence="1">Acetone carboxylase subunit gamma</fullName>
    </submittedName>
</protein>
<evidence type="ECO:0000313" key="1">
    <source>
        <dbReference type="EMBL" id="MFD6792783.1"/>
    </source>
</evidence>
<keyword evidence="2" id="KW-1185">Reference proteome</keyword>
<dbReference type="InterPro" id="IPR016750">
    <property type="entry name" value="Aceto_COase_bsu/gsu"/>
</dbReference>
<proteinExistence type="predicted"/>
<dbReference type="EMBL" id="JBHXCV010000003">
    <property type="protein sequence ID" value="MFD6792783.1"/>
    <property type="molecule type" value="Genomic_DNA"/>
</dbReference>
<dbReference type="Proteomes" id="UP001598673">
    <property type="component" value="Unassembled WGS sequence"/>
</dbReference>
<name>A0ABW6G0S5_9PSEU</name>
<comment type="caution">
    <text evidence="1">The sequence shown here is derived from an EMBL/GenBank/DDBJ whole genome shotgun (WGS) entry which is preliminary data.</text>
</comment>
<dbReference type="Pfam" id="PF08882">
    <property type="entry name" value="Acetone_carb_G"/>
    <property type="match status" value="1"/>
</dbReference>
<dbReference type="RefSeq" id="WP_258937562.1">
    <property type="nucleotide sequence ID" value="NZ_JANBBF010000012.1"/>
</dbReference>